<evidence type="ECO:0000313" key="3">
    <source>
        <dbReference type="Proteomes" id="UP000199036"/>
    </source>
</evidence>
<dbReference type="GO" id="GO:0016757">
    <property type="term" value="F:glycosyltransferase activity"/>
    <property type="evidence" value="ECO:0007669"/>
    <property type="project" value="InterPro"/>
</dbReference>
<dbReference type="Pfam" id="PF00534">
    <property type="entry name" value="Glycos_transf_1"/>
    <property type="match status" value="1"/>
</dbReference>
<dbReference type="PANTHER" id="PTHR12526:SF584">
    <property type="entry name" value="GLYCOSYLTRANSFERASE"/>
    <property type="match status" value="1"/>
</dbReference>
<dbReference type="Proteomes" id="UP000199036">
    <property type="component" value="Unassembled WGS sequence"/>
</dbReference>
<evidence type="ECO:0000313" key="2">
    <source>
        <dbReference type="EMBL" id="SFN48161.1"/>
    </source>
</evidence>
<gene>
    <name evidence="2" type="ORF">SAMN05421741_10629</name>
</gene>
<dbReference type="SUPFAM" id="SSF53756">
    <property type="entry name" value="UDP-Glycosyltransferase/glycogen phosphorylase"/>
    <property type="match status" value="1"/>
</dbReference>
<dbReference type="Gene3D" id="3.40.50.2000">
    <property type="entry name" value="Glycogen Phosphorylase B"/>
    <property type="match status" value="2"/>
</dbReference>
<sequence length="361" mass="41517">MKKALVVDWLDKYGGAERVLTSLQNVFQFNETHALVDIMKENDFKKIFPDKYPIKTTLLQKFGRYFRAFFFTFHYFTSKIKVNKDVDLIISSSHAVAKGVKKSSPNQLHISYFQARNFKYIWDEVDLYFGKTAFLLKPLINLLRKIDVRQAQRPDFIISNSKFVQNWVKQTYNRDSVVIYPPVSLEHFSFCDAKEDYYVAIGRVVPYKRFDLVVEAFNQLNKRLIVIGDGDQLSNLKKIAKENIQFTGYLDSAQVNKILSKAKAFIHIGLEDFGIAPIEAQACGTPVIAYKAGGVLETVVNGKTGILFNEQTSASLINAINEFEQTTFNLSEIRNHAFTFCKERFEKEISEFIEGKKNRAN</sequence>
<evidence type="ECO:0000259" key="1">
    <source>
        <dbReference type="Pfam" id="PF00534"/>
    </source>
</evidence>
<organism evidence="2 3">
    <name type="scientific">Paenimyroides ummariense</name>
    <dbReference type="NCBI Taxonomy" id="913024"/>
    <lineage>
        <taxon>Bacteria</taxon>
        <taxon>Pseudomonadati</taxon>
        <taxon>Bacteroidota</taxon>
        <taxon>Flavobacteriia</taxon>
        <taxon>Flavobacteriales</taxon>
        <taxon>Flavobacteriaceae</taxon>
        <taxon>Paenimyroides</taxon>
    </lineage>
</organism>
<dbReference type="RefSeq" id="WP_091520663.1">
    <property type="nucleotide sequence ID" value="NZ_FOVI01000006.1"/>
</dbReference>
<reference evidence="3" key="1">
    <citation type="submission" date="2016-10" db="EMBL/GenBank/DDBJ databases">
        <authorList>
            <person name="Varghese N."/>
            <person name="Submissions S."/>
        </authorList>
    </citation>
    <scope>NUCLEOTIDE SEQUENCE [LARGE SCALE GENOMIC DNA]</scope>
    <source>
        <strain evidence="3">DS-12</strain>
    </source>
</reference>
<dbReference type="OrthoDB" id="9768685at2"/>
<accession>A0A1I4ZD05</accession>
<feature type="domain" description="Glycosyl transferase family 1" evidence="1">
    <location>
        <begin position="193"/>
        <end position="326"/>
    </location>
</feature>
<dbReference type="EMBL" id="FOVI01000006">
    <property type="protein sequence ID" value="SFN48161.1"/>
    <property type="molecule type" value="Genomic_DNA"/>
</dbReference>
<protein>
    <submittedName>
        <fullName evidence="2">Glycosyltransferase involved in cell wall bisynthesis</fullName>
    </submittedName>
</protein>
<dbReference type="InterPro" id="IPR001296">
    <property type="entry name" value="Glyco_trans_1"/>
</dbReference>
<name>A0A1I4ZD05_9FLAO</name>
<keyword evidence="2" id="KW-0808">Transferase</keyword>
<proteinExistence type="predicted"/>
<dbReference type="AlphaFoldDB" id="A0A1I4ZD05"/>
<dbReference type="STRING" id="913024.SAMN05421741_10629"/>
<keyword evidence="3" id="KW-1185">Reference proteome</keyword>
<dbReference type="PANTHER" id="PTHR12526">
    <property type="entry name" value="GLYCOSYLTRANSFERASE"/>
    <property type="match status" value="1"/>
</dbReference>